<dbReference type="RefSeq" id="WP_345256868.1">
    <property type="nucleotide sequence ID" value="NZ_BAABGY010000009.1"/>
</dbReference>
<organism evidence="11 12">
    <name type="scientific">Flaviaesturariibacter amylovorans</name>
    <dbReference type="NCBI Taxonomy" id="1084520"/>
    <lineage>
        <taxon>Bacteria</taxon>
        <taxon>Pseudomonadati</taxon>
        <taxon>Bacteroidota</taxon>
        <taxon>Chitinophagia</taxon>
        <taxon>Chitinophagales</taxon>
        <taxon>Chitinophagaceae</taxon>
        <taxon>Flaviaestuariibacter</taxon>
    </lineage>
</organism>
<dbReference type="EMBL" id="BAABGY010000009">
    <property type="protein sequence ID" value="GAA4337199.1"/>
    <property type="molecule type" value="Genomic_DNA"/>
</dbReference>
<dbReference type="PANTHER" id="PTHR42798">
    <property type="entry name" value="LIPOPROTEIN-RELEASING SYSTEM ATP-BINDING PROTEIN LOLD"/>
    <property type="match status" value="1"/>
</dbReference>
<dbReference type="SMART" id="SM00382">
    <property type="entry name" value="AAA"/>
    <property type="match status" value="1"/>
</dbReference>
<keyword evidence="7" id="KW-1278">Translocase</keyword>
<dbReference type="InterPro" id="IPR010432">
    <property type="entry name" value="RDD"/>
</dbReference>
<dbReference type="InterPro" id="IPR027417">
    <property type="entry name" value="P-loop_NTPase"/>
</dbReference>
<evidence type="ECO:0000256" key="8">
    <source>
        <dbReference type="ARBA" id="ARBA00022989"/>
    </source>
</evidence>
<proteinExistence type="inferred from homology"/>
<keyword evidence="9" id="KW-0472">Membrane</keyword>
<evidence type="ECO:0000256" key="1">
    <source>
        <dbReference type="ARBA" id="ARBA00004141"/>
    </source>
</evidence>
<evidence type="ECO:0000259" key="10">
    <source>
        <dbReference type="PROSITE" id="PS50893"/>
    </source>
</evidence>
<keyword evidence="4" id="KW-0812">Transmembrane</keyword>
<dbReference type="InterPro" id="IPR003593">
    <property type="entry name" value="AAA+_ATPase"/>
</dbReference>
<accession>A0ABP8HBU9</accession>
<evidence type="ECO:0000256" key="2">
    <source>
        <dbReference type="ARBA" id="ARBA00005417"/>
    </source>
</evidence>
<dbReference type="InterPro" id="IPR017911">
    <property type="entry name" value="MacB-like_ATP-bd"/>
</dbReference>
<protein>
    <recommendedName>
        <fullName evidence="10">ABC transporter domain-containing protein</fullName>
    </recommendedName>
</protein>
<evidence type="ECO:0000256" key="3">
    <source>
        <dbReference type="ARBA" id="ARBA00022448"/>
    </source>
</evidence>
<keyword evidence="8" id="KW-1133">Transmembrane helix</keyword>
<gene>
    <name evidence="11" type="ORF">GCM10023184_32910</name>
</gene>
<evidence type="ECO:0000256" key="7">
    <source>
        <dbReference type="ARBA" id="ARBA00022967"/>
    </source>
</evidence>
<evidence type="ECO:0000256" key="6">
    <source>
        <dbReference type="ARBA" id="ARBA00022840"/>
    </source>
</evidence>
<dbReference type="CDD" id="cd03255">
    <property type="entry name" value="ABC_MJ0796_LolCDE_FtsE"/>
    <property type="match status" value="1"/>
</dbReference>
<dbReference type="InterPro" id="IPR017871">
    <property type="entry name" value="ABC_transporter-like_CS"/>
</dbReference>
<dbReference type="Pfam" id="PF00005">
    <property type="entry name" value="ABC_tran"/>
    <property type="match status" value="2"/>
</dbReference>
<name>A0ABP8HBU9_9BACT</name>
<dbReference type="Pfam" id="PF06271">
    <property type="entry name" value="RDD"/>
    <property type="match status" value="1"/>
</dbReference>
<comment type="similarity">
    <text evidence="2">Belongs to the ABC transporter superfamily.</text>
</comment>
<feature type="domain" description="ABC transporter" evidence="10">
    <location>
        <begin position="4"/>
        <end position="363"/>
    </location>
</feature>
<evidence type="ECO:0000256" key="9">
    <source>
        <dbReference type="ARBA" id="ARBA00023136"/>
    </source>
</evidence>
<comment type="caution">
    <text evidence="11">The sequence shown here is derived from an EMBL/GenBank/DDBJ whole genome shotgun (WGS) entry which is preliminary data.</text>
</comment>
<dbReference type="SUPFAM" id="SSF52540">
    <property type="entry name" value="P-loop containing nucleoside triphosphate hydrolases"/>
    <property type="match status" value="2"/>
</dbReference>
<dbReference type="PANTHER" id="PTHR42798:SF2">
    <property type="entry name" value="ABC TRANSPORTER ATP-BINDING PROTEIN MG467-RELATED"/>
    <property type="match status" value="1"/>
</dbReference>
<keyword evidence="6" id="KW-0067">ATP-binding</keyword>
<dbReference type="PROSITE" id="PS50893">
    <property type="entry name" value="ABC_TRANSPORTER_2"/>
    <property type="match status" value="1"/>
</dbReference>
<dbReference type="PROSITE" id="PS00211">
    <property type="entry name" value="ABC_TRANSPORTER_1"/>
    <property type="match status" value="1"/>
</dbReference>
<keyword evidence="12" id="KW-1185">Reference proteome</keyword>
<comment type="subcellular location">
    <subcellularLocation>
        <location evidence="1">Membrane</location>
        <topology evidence="1">Multi-pass membrane protein</topology>
    </subcellularLocation>
</comment>
<evidence type="ECO:0000313" key="12">
    <source>
        <dbReference type="Proteomes" id="UP001501725"/>
    </source>
</evidence>
<dbReference type="InterPro" id="IPR003439">
    <property type="entry name" value="ABC_transporter-like_ATP-bd"/>
</dbReference>
<evidence type="ECO:0000313" key="11">
    <source>
        <dbReference type="EMBL" id="GAA4337199.1"/>
    </source>
</evidence>
<sequence length="364" mass="39502">MAILSARNIHKRFGPLEVLKGVDLDIEKGEIVSIVGPSGSGKSTLLHILGTLDQADGGSVSISGVPISNRSQVLRPAPWWKRLINLLVDVPLSFALAEGLSRLLHRSGADLEPGSPQRALLGGGVIVAYFLLFESFTGRTPAKWLTGTKVIAGNTPVRPSFSACCLRTAARLLPFGLLESLSFVASRPVGWHDALPDTVVTDSKLPYLPRGTQSLEGKALADFRNQRIGFVFQFHHLLPEFTALENACVPAWIQGKGKAATRQRATELLTLLGLGHRLEHKPGELSGGEQQRVAIARALINNPDIVFADEPTGNLDSANARDLHELFFKLRKELGQTFLIVTHNEELAQLSDRVVSMKDGRVIS</sequence>
<dbReference type="Gene3D" id="3.40.50.300">
    <property type="entry name" value="P-loop containing nucleotide triphosphate hydrolases"/>
    <property type="match status" value="2"/>
</dbReference>
<keyword evidence="3" id="KW-0813">Transport</keyword>
<reference evidence="12" key="1">
    <citation type="journal article" date="2019" name="Int. J. Syst. Evol. Microbiol.">
        <title>The Global Catalogue of Microorganisms (GCM) 10K type strain sequencing project: providing services to taxonomists for standard genome sequencing and annotation.</title>
        <authorList>
            <consortium name="The Broad Institute Genomics Platform"/>
            <consortium name="The Broad Institute Genome Sequencing Center for Infectious Disease"/>
            <person name="Wu L."/>
            <person name="Ma J."/>
        </authorList>
    </citation>
    <scope>NUCLEOTIDE SEQUENCE [LARGE SCALE GENOMIC DNA]</scope>
    <source>
        <strain evidence="12">JCM 17919</strain>
    </source>
</reference>
<evidence type="ECO:0000256" key="5">
    <source>
        <dbReference type="ARBA" id="ARBA00022741"/>
    </source>
</evidence>
<dbReference type="Proteomes" id="UP001501725">
    <property type="component" value="Unassembled WGS sequence"/>
</dbReference>
<keyword evidence="5" id="KW-0547">Nucleotide-binding</keyword>
<evidence type="ECO:0000256" key="4">
    <source>
        <dbReference type="ARBA" id="ARBA00022692"/>
    </source>
</evidence>